<evidence type="ECO:0000313" key="2">
    <source>
        <dbReference type="EMBL" id="SDT66657.1"/>
    </source>
</evidence>
<feature type="transmembrane region" description="Helical" evidence="1">
    <location>
        <begin position="130"/>
        <end position="149"/>
    </location>
</feature>
<accession>A0A1H2C8Q0</accession>
<keyword evidence="1" id="KW-0472">Membrane</keyword>
<feature type="transmembrane region" description="Helical" evidence="1">
    <location>
        <begin position="206"/>
        <end position="225"/>
    </location>
</feature>
<name>A0A1H2C8Q0_9ACTN</name>
<dbReference type="RefSeq" id="WP_157751795.1">
    <property type="nucleotide sequence ID" value="NZ_BOMJ01000034.1"/>
</dbReference>
<gene>
    <name evidence="2" type="ORF">SAMN04489716_5373</name>
</gene>
<feature type="transmembrane region" description="Helical" evidence="1">
    <location>
        <begin position="52"/>
        <end position="71"/>
    </location>
</feature>
<sequence>MTSEPMSETDPRQSRVDPDPRLRAIAVTVGVLTAGWVSFLRTSESGDNTFPVGAALLALVPALLAALPFALPTRLRPAADTTVAILVTVYSGATFPATGLHYVPMDLLLWAAAIVPWRQRRRRGPLAVRLWHFTAGLLVALPGLASVGAVGQDMIPVLSLAALLYIAGPVTLGVLCAFQIRAAYGVIALLGTVSMISALLDAGFLFAAFWWFGGLYLTIGAVGWVTTPAHTRHPSPVADATA</sequence>
<dbReference type="AlphaFoldDB" id="A0A1H2C8Q0"/>
<reference evidence="2 3" key="1">
    <citation type="submission" date="2016-10" db="EMBL/GenBank/DDBJ databases">
        <authorList>
            <person name="de Groot N.N."/>
        </authorList>
    </citation>
    <scope>NUCLEOTIDE SEQUENCE [LARGE SCALE GENOMIC DNA]</scope>
    <source>
        <strain evidence="2 3">DSM 43941</strain>
    </source>
</reference>
<evidence type="ECO:0000256" key="1">
    <source>
        <dbReference type="SAM" id="Phobius"/>
    </source>
</evidence>
<evidence type="ECO:0000313" key="3">
    <source>
        <dbReference type="Proteomes" id="UP000198688"/>
    </source>
</evidence>
<protein>
    <submittedName>
        <fullName evidence="2">Uncharacterized protein</fullName>
    </submittedName>
</protein>
<feature type="transmembrane region" description="Helical" evidence="1">
    <location>
        <begin position="21"/>
        <end position="40"/>
    </location>
</feature>
<feature type="transmembrane region" description="Helical" evidence="1">
    <location>
        <begin position="182"/>
        <end position="200"/>
    </location>
</feature>
<dbReference type="Proteomes" id="UP000198688">
    <property type="component" value="Chromosome I"/>
</dbReference>
<proteinExistence type="predicted"/>
<keyword evidence="3" id="KW-1185">Reference proteome</keyword>
<dbReference type="OrthoDB" id="5125846at2"/>
<keyword evidence="1" id="KW-0812">Transmembrane</keyword>
<dbReference type="EMBL" id="LT629758">
    <property type="protein sequence ID" value="SDT66657.1"/>
    <property type="molecule type" value="Genomic_DNA"/>
</dbReference>
<keyword evidence="1" id="KW-1133">Transmembrane helix</keyword>
<organism evidence="2 3">
    <name type="scientific">Actinoplanes derwentensis</name>
    <dbReference type="NCBI Taxonomy" id="113562"/>
    <lineage>
        <taxon>Bacteria</taxon>
        <taxon>Bacillati</taxon>
        <taxon>Actinomycetota</taxon>
        <taxon>Actinomycetes</taxon>
        <taxon>Micromonosporales</taxon>
        <taxon>Micromonosporaceae</taxon>
        <taxon>Actinoplanes</taxon>
    </lineage>
</organism>
<feature type="transmembrane region" description="Helical" evidence="1">
    <location>
        <begin position="155"/>
        <end position="175"/>
    </location>
</feature>